<gene>
    <name evidence="9" type="ORF">Q8814_06785</name>
</gene>
<dbReference type="Pfam" id="PF08352">
    <property type="entry name" value="oligo_HPY"/>
    <property type="match status" value="2"/>
</dbReference>
<dbReference type="InterPro" id="IPR050388">
    <property type="entry name" value="ABC_Ni/Peptide_Import"/>
</dbReference>
<keyword evidence="10" id="KW-1185">Reference proteome</keyword>
<feature type="domain" description="ABC transporter" evidence="8">
    <location>
        <begin position="275"/>
        <end position="520"/>
    </location>
</feature>
<dbReference type="InterPro" id="IPR003439">
    <property type="entry name" value="ABC_transporter-like_ATP-bd"/>
</dbReference>
<dbReference type="PROSITE" id="PS00211">
    <property type="entry name" value="ABC_TRANSPORTER_1"/>
    <property type="match status" value="2"/>
</dbReference>
<dbReference type="SMART" id="SM00382">
    <property type="entry name" value="AAA"/>
    <property type="match status" value="2"/>
</dbReference>
<dbReference type="PROSITE" id="PS50893">
    <property type="entry name" value="ABC_TRANSPORTER_2"/>
    <property type="match status" value="2"/>
</dbReference>
<comment type="similarity">
    <text evidence="2">Belongs to the ABC transporter superfamily.</text>
</comment>
<keyword evidence="6 9" id="KW-0067">ATP-binding</keyword>
<keyword evidence="7" id="KW-0472">Membrane</keyword>
<evidence type="ECO:0000259" key="8">
    <source>
        <dbReference type="PROSITE" id="PS50893"/>
    </source>
</evidence>
<dbReference type="InterPro" id="IPR017871">
    <property type="entry name" value="ABC_transporter-like_CS"/>
</dbReference>
<accession>A0ABU7JP72</accession>
<keyword evidence="5" id="KW-0547">Nucleotide-binding</keyword>
<dbReference type="Proteomes" id="UP001331936">
    <property type="component" value="Unassembled WGS sequence"/>
</dbReference>
<dbReference type="InterPro" id="IPR003593">
    <property type="entry name" value="AAA+_ATPase"/>
</dbReference>
<sequence>MPVPLLTVRGLNINFGGTRAVGNVSLEVERGEVVALVGESGSGKSMTARAILGLLPDSATAHGSILLDGTEIIGADENGLNRLRGDKVALIFQEPQSSLNPVRRIGWQLREAIRAHRKISSAQARAIAIDLLDQVEIPDPTSRVDHFPHQLSGGQKQRVAIALALAGDPDLLVADEPTTALDVTVQAEILALLDRVRQRTGMGLLLITHNMGVVAQHADRVVVLRDGYVVETGTAHSLFDAAEHPYTRALLAAVPRLPEHASTVTEPESDADIVLELDGVGVTYPARRGSAAFRAVETVDLTVRRGEVVGLVGESGSGKSTLGRVAIGLVPATEGRALVEGDDLASISASRLRELRRNVAFVQQDPATSLDPRLSVAASVREPLDVHAVGTPAERRRKVLDLFDAVRLPSALAARFPHQLSGGQRQRVALARALALTPRLLVADEPTSALDVSVQADILDLFVEIQRELGFACLFISHDLAVVHQVADRVVVLQSGSVVETGPVDAVFTAPREPYTRALIDAVPIPDPARRPGAHPRRPVAV</sequence>
<protein>
    <submittedName>
        <fullName evidence="9">ABC transporter ATP-binding protein</fullName>
    </submittedName>
</protein>
<keyword evidence="3" id="KW-0813">Transport</keyword>
<evidence type="ECO:0000256" key="3">
    <source>
        <dbReference type="ARBA" id="ARBA00022448"/>
    </source>
</evidence>
<comment type="subcellular location">
    <subcellularLocation>
        <location evidence="1">Cell membrane</location>
        <topology evidence="1">Peripheral membrane protein</topology>
    </subcellularLocation>
</comment>
<dbReference type="InterPro" id="IPR027417">
    <property type="entry name" value="P-loop_NTPase"/>
</dbReference>
<proteinExistence type="inferred from homology"/>
<feature type="domain" description="ABC transporter" evidence="8">
    <location>
        <begin position="6"/>
        <end position="251"/>
    </location>
</feature>
<dbReference type="NCBIfam" id="NF007739">
    <property type="entry name" value="PRK10419.1"/>
    <property type="match status" value="2"/>
</dbReference>
<keyword evidence="4" id="KW-1003">Cell membrane</keyword>
<dbReference type="CDD" id="cd03257">
    <property type="entry name" value="ABC_NikE_OppD_transporters"/>
    <property type="match status" value="2"/>
</dbReference>
<dbReference type="PANTHER" id="PTHR43297">
    <property type="entry name" value="OLIGOPEPTIDE TRANSPORT ATP-BINDING PROTEIN APPD"/>
    <property type="match status" value="1"/>
</dbReference>
<dbReference type="InterPro" id="IPR013563">
    <property type="entry name" value="Oligopep_ABC_C"/>
</dbReference>
<evidence type="ECO:0000256" key="2">
    <source>
        <dbReference type="ARBA" id="ARBA00005417"/>
    </source>
</evidence>
<evidence type="ECO:0000256" key="5">
    <source>
        <dbReference type="ARBA" id="ARBA00022741"/>
    </source>
</evidence>
<reference evidence="9 10" key="1">
    <citation type="submission" date="2023-08" db="EMBL/GenBank/DDBJ databases">
        <authorList>
            <person name="Girao M."/>
            <person name="Carvalho M.F."/>
        </authorList>
    </citation>
    <scope>NUCLEOTIDE SEQUENCE [LARGE SCALE GENOMIC DNA]</scope>
    <source>
        <strain evidence="9 10">CC-R104</strain>
    </source>
</reference>
<evidence type="ECO:0000256" key="1">
    <source>
        <dbReference type="ARBA" id="ARBA00004202"/>
    </source>
</evidence>
<organism evidence="9 10">
    <name type="scientific">Rhodococcus chondri</name>
    <dbReference type="NCBI Taxonomy" id="3065941"/>
    <lineage>
        <taxon>Bacteria</taxon>
        <taxon>Bacillati</taxon>
        <taxon>Actinomycetota</taxon>
        <taxon>Actinomycetes</taxon>
        <taxon>Mycobacteriales</taxon>
        <taxon>Nocardiaceae</taxon>
        <taxon>Rhodococcus</taxon>
    </lineage>
</organism>
<dbReference type="NCBIfam" id="NF008453">
    <property type="entry name" value="PRK11308.1"/>
    <property type="match status" value="2"/>
</dbReference>
<evidence type="ECO:0000313" key="9">
    <source>
        <dbReference type="EMBL" id="MEE2031820.1"/>
    </source>
</evidence>
<evidence type="ECO:0000256" key="6">
    <source>
        <dbReference type="ARBA" id="ARBA00022840"/>
    </source>
</evidence>
<dbReference type="EMBL" id="JAUZMZ010000025">
    <property type="protein sequence ID" value="MEE2031820.1"/>
    <property type="molecule type" value="Genomic_DNA"/>
</dbReference>
<dbReference type="Gene3D" id="3.40.50.300">
    <property type="entry name" value="P-loop containing nucleotide triphosphate hydrolases"/>
    <property type="match status" value="2"/>
</dbReference>
<evidence type="ECO:0000256" key="4">
    <source>
        <dbReference type="ARBA" id="ARBA00022475"/>
    </source>
</evidence>
<comment type="caution">
    <text evidence="9">The sequence shown here is derived from an EMBL/GenBank/DDBJ whole genome shotgun (WGS) entry which is preliminary data.</text>
</comment>
<dbReference type="Pfam" id="PF00005">
    <property type="entry name" value="ABC_tran"/>
    <property type="match status" value="2"/>
</dbReference>
<dbReference type="PANTHER" id="PTHR43297:SF2">
    <property type="entry name" value="DIPEPTIDE TRANSPORT ATP-BINDING PROTEIN DPPD"/>
    <property type="match status" value="1"/>
</dbReference>
<dbReference type="SUPFAM" id="SSF52540">
    <property type="entry name" value="P-loop containing nucleoside triphosphate hydrolases"/>
    <property type="match status" value="2"/>
</dbReference>
<name>A0ABU7JP72_9NOCA</name>
<evidence type="ECO:0000256" key="7">
    <source>
        <dbReference type="ARBA" id="ARBA00023136"/>
    </source>
</evidence>
<dbReference type="GO" id="GO:0005524">
    <property type="term" value="F:ATP binding"/>
    <property type="evidence" value="ECO:0007669"/>
    <property type="project" value="UniProtKB-KW"/>
</dbReference>
<dbReference type="RefSeq" id="WP_330151256.1">
    <property type="nucleotide sequence ID" value="NZ_JAUZMZ010000025.1"/>
</dbReference>
<evidence type="ECO:0000313" key="10">
    <source>
        <dbReference type="Proteomes" id="UP001331936"/>
    </source>
</evidence>